<comment type="caution">
    <text evidence="2">The sequence shown here is derived from an EMBL/GenBank/DDBJ whole genome shotgun (WGS) entry which is preliminary data.</text>
</comment>
<dbReference type="RefSeq" id="WP_223021180.1">
    <property type="nucleotide sequence ID" value="NZ_CP078143.1"/>
</dbReference>
<dbReference type="InterPro" id="IPR001633">
    <property type="entry name" value="EAL_dom"/>
</dbReference>
<evidence type="ECO:0000259" key="1">
    <source>
        <dbReference type="PROSITE" id="PS50883"/>
    </source>
</evidence>
<name>A0ABW0T886_9HYPH</name>
<dbReference type="InterPro" id="IPR035919">
    <property type="entry name" value="EAL_sf"/>
</dbReference>
<reference evidence="3" key="1">
    <citation type="journal article" date="2019" name="Int. J. Syst. Evol. Microbiol.">
        <title>The Global Catalogue of Microorganisms (GCM) 10K type strain sequencing project: providing services to taxonomists for standard genome sequencing and annotation.</title>
        <authorList>
            <consortium name="The Broad Institute Genomics Platform"/>
            <consortium name="The Broad Institute Genome Sequencing Center for Infectious Disease"/>
            <person name="Wu L."/>
            <person name="Ma J."/>
        </authorList>
    </citation>
    <scope>NUCLEOTIDE SEQUENCE [LARGE SCALE GENOMIC DNA]</scope>
    <source>
        <strain evidence="3">JCM 3366</strain>
    </source>
</reference>
<evidence type="ECO:0000313" key="2">
    <source>
        <dbReference type="EMBL" id="MFC5585514.1"/>
    </source>
</evidence>
<protein>
    <submittedName>
        <fullName evidence="2">EAL domain-containing protein</fullName>
    </submittedName>
</protein>
<sequence>METVVYGSYQLRSLYQPIFRVASDVLMPEGLEASMLPVLNFQPMGRETFLASIEPAAHAYVLLLSNLLHIGNCHHARHDNLSLHLPFESSMLCGEEAIEQLALTFARLAETGFPPSSLVCSVQNVESCEPKRFERILAVLGAAGVRLAADGFGVQGEAIDTVKRLQPSIVSVDGSWFRRVAEVDAALRLLREVIESLKGGGAEVLIKGLESPAHLLAALSVGADLVQGELLARPEEAGSIMDVRPLDIARIFRDPETVVVCLT</sequence>
<gene>
    <name evidence="2" type="ORF">ACFPOD_10345</name>
</gene>
<dbReference type="PANTHER" id="PTHR33121:SF70">
    <property type="entry name" value="SIGNALING PROTEIN YKOW"/>
    <property type="match status" value="1"/>
</dbReference>
<dbReference type="PANTHER" id="PTHR33121">
    <property type="entry name" value="CYCLIC DI-GMP PHOSPHODIESTERASE PDEF"/>
    <property type="match status" value="1"/>
</dbReference>
<dbReference type="Pfam" id="PF00563">
    <property type="entry name" value="EAL"/>
    <property type="match status" value="1"/>
</dbReference>
<dbReference type="SMART" id="SM00052">
    <property type="entry name" value="EAL"/>
    <property type="match status" value="1"/>
</dbReference>
<feature type="domain" description="EAL" evidence="1">
    <location>
        <begin position="1"/>
        <end position="248"/>
    </location>
</feature>
<dbReference type="Proteomes" id="UP001596107">
    <property type="component" value="Unassembled WGS sequence"/>
</dbReference>
<keyword evidence="3" id="KW-1185">Reference proteome</keyword>
<dbReference type="SUPFAM" id="SSF141868">
    <property type="entry name" value="EAL domain-like"/>
    <property type="match status" value="1"/>
</dbReference>
<dbReference type="Gene3D" id="3.20.20.450">
    <property type="entry name" value="EAL domain"/>
    <property type="match status" value="1"/>
</dbReference>
<dbReference type="PROSITE" id="PS50883">
    <property type="entry name" value="EAL"/>
    <property type="match status" value="1"/>
</dbReference>
<proteinExistence type="predicted"/>
<organism evidence="2 3">
    <name type="scientific">Nitratireductor kimnyeongensis</name>
    <dbReference type="NCBI Taxonomy" id="430679"/>
    <lineage>
        <taxon>Bacteria</taxon>
        <taxon>Pseudomonadati</taxon>
        <taxon>Pseudomonadota</taxon>
        <taxon>Alphaproteobacteria</taxon>
        <taxon>Hyphomicrobiales</taxon>
        <taxon>Phyllobacteriaceae</taxon>
        <taxon>Nitratireductor</taxon>
    </lineage>
</organism>
<evidence type="ECO:0000313" key="3">
    <source>
        <dbReference type="Proteomes" id="UP001596107"/>
    </source>
</evidence>
<dbReference type="EMBL" id="JBHSNB010000002">
    <property type="protein sequence ID" value="MFC5585514.1"/>
    <property type="molecule type" value="Genomic_DNA"/>
</dbReference>
<accession>A0ABW0T886</accession>
<dbReference type="InterPro" id="IPR050706">
    <property type="entry name" value="Cyclic-di-GMP_PDE-like"/>
</dbReference>